<evidence type="ECO:0000313" key="12">
    <source>
        <dbReference type="Proteomes" id="UP000199568"/>
    </source>
</evidence>
<dbReference type="Gene3D" id="1.20.272.10">
    <property type="match status" value="1"/>
</dbReference>
<dbReference type="GO" id="GO:0009360">
    <property type="term" value="C:DNA polymerase III complex"/>
    <property type="evidence" value="ECO:0007669"/>
    <property type="project" value="InterPro"/>
</dbReference>
<dbReference type="InterPro" id="IPR048466">
    <property type="entry name" value="DNA_pol3_delta-like_C"/>
</dbReference>
<name>A0A1I0EA22_9FIRM</name>
<keyword evidence="12" id="KW-1185">Reference proteome</keyword>
<dbReference type="InterPro" id="IPR005790">
    <property type="entry name" value="DNA_polIII_delta"/>
</dbReference>
<dbReference type="Gene3D" id="1.10.8.60">
    <property type="match status" value="1"/>
</dbReference>
<evidence type="ECO:0000256" key="8">
    <source>
        <dbReference type="ARBA" id="ARBA00049244"/>
    </source>
</evidence>
<dbReference type="Pfam" id="PF06144">
    <property type="entry name" value="DNA_pol3_delta"/>
    <property type="match status" value="1"/>
</dbReference>
<dbReference type="SUPFAM" id="SSF48019">
    <property type="entry name" value="post-AAA+ oligomerization domain-like"/>
    <property type="match status" value="1"/>
</dbReference>
<evidence type="ECO:0000256" key="7">
    <source>
        <dbReference type="ARBA" id="ARBA00034754"/>
    </source>
</evidence>
<feature type="domain" description="DNA polymerase III delta subunit-like C-terminal" evidence="10">
    <location>
        <begin position="222"/>
        <end position="342"/>
    </location>
</feature>
<evidence type="ECO:0000259" key="10">
    <source>
        <dbReference type="Pfam" id="PF21694"/>
    </source>
</evidence>
<evidence type="ECO:0000256" key="1">
    <source>
        <dbReference type="ARBA" id="ARBA00012417"/>
    </source>
</evidence>
<evidence type="ECO:0000259" key="9">
    <source>
        <dbReference type="Pfam" id="PF06144"/>
    </source>
</evidence>
<dbReference type="InterPro" id="IPR027417">
    <property type="entry name" value="P-loop_NTPase"/>
</dbReference>
<dbReference type="PANTHER" id="PTHR34388">
    <property type="entry name" value="DNA POLYMERASE III SUBUNIT DELTA"/>
    <property type="match status" value="1"/>
</dbReference>
<comment type="similarity">
    <text evidence="7">Belongs to the DNA polymerase HolA subunit family.</text>
</comment>
<dbReference type="Pfam" id="PF21694">
    <property type="entry name" value="DNA_pol3_delta_C"/>
    <property type="match status" value="1"/>
</dbReference>
<dbReference type="GO" id="GO:0006261">
    <property type="term" value="P:DNA-templated DNA replication"/>
    <property type="evidence" value="ECO:0007669"/>
    <property type="project" value="TreeGrafter"/>
</dbReference>
<dbReference type="STRING" id="426128.SAMN05660297_02349"/>
<reference evidence="11 12" key="1">
    <citation type="submission" date="2016-10" db="EMBL/GenBank/DDBJ databases">
        <authorList>
            <person name="de Groot N.N."/>
        </authorList>
    </citation>
    <scope>NUCLEOTIDE SEQUENCE [LARGE SCALE GENOMIC DNA]</scope>
    <source>
        <strain evidence="11 12">DSM 18979</strain>
    </source>
</reference>
<evidence type="ECO:0000256" key="2">
    <source>
        <dbReference type="ARBA" id="ARBA00017703"/>
    </source>
</evidence>
<dbReference type="NCBIfam" id="TIGR01128">
    <property type="entry name" value="holA"/>
    <property type="match status" value="1"/>
</dbReference>
<dbReference type="AlphaFoldDB" id="A0A1I0EA22"/>
<keyword evidence="4" id="KW-0548">Nucleotidyltransferase</keyword>
<evidence type="ECO:0000256" key="5">
    <source>
        <dbReference type="ARBA" id="ARBA00022705"/>
    </source>
</evidence>
<dbReference type="SUPFAM" id="SSF52540">
    <property type="entry name" value="P-loop containing nucleoside triphosphate hydrolases"/>
    <property type="match status" value="1"/>
</dbReference>
<accession>A0A1I0EA22</accession>
<evidence type="ECO:0000313" key="11">
    <source>
        <dbReference type="EMBL" id="SET41957.1"/>
    </source>
</evidence>
<evidence type="ECO:0000256" key="6">
    <source>
        <dbReference type="ARBA" id="ARBA00022932"/>
    </source>
</evidence>
<dbReference type="RefSeq" id="WP_090444093.1">
    <property type="nucleotide sequence ID" value="NZ_FOHU01000010.1"/>
</dbReference>
<keyword evidence="3" id="KW-0808">Transferase</keyword>
<dbReference type="GO" id="GO:0003887">
    <property type="term" value="F:DNA-directed DNA polymerase activity"/>
    <property type="evidence" value="ECO:0007669"/>
    <property type="project" value="UniProtKB-KW"/>
</dbReference>
<organism evidence="11 12">
    <name type="scientific">Natronincola peptidivorans</name>
    <dbReference type="NCBI Taxonomy" id="426128"/>
    <lineage>
        <taxon>Bacteria</taxon>
        <taxon>Bacillati</taxon>
        <taxon>Bacillota</taxon>
        <taxon>Clostridia</taxon>
        <taxon>Peptostreptococcales</taxon>
        <taxon>Natronincolaceae</taxon>
        <taxon>Natronincola</taxon>
    </lineage>
</organism>
<keyword evidence="6" id="KW-0239">DNA-directed DNA polymerase</keyword>
<sequence>MNYKEAMQKLKSNKIEKLYLLYGEEIYLAEGFIRYIKKQIVSPGFETLNFHVMDAKDFTMEKFIDACETLPFMAEKKLVLIQNLEVFQSKKKSMTEEEEKSIIAYLEKIPETTCLIFYGSTTIDARKKIVKEIQKHGNLIDFQKLNPKELKEWIEKRIEKAGKKTTRKEIEFFMENIDYVGKNASQSLLDIENEIKKITAYIGEKEVLELHDLENIFTSNFQNDIFKLMNDIEKKQPKEAMKRLNLMLHQGEPIMKIAATLGNHVRNLYKTKLLLEEGYSSKMIASKLSIHPFVAGKCANQCRQFTMIDLEKLLNQFLAMDLAIKSGKMKDSIALELFIMEMCK</sequence>
<dbReference type="GO" id="GO:0003677">
    <property type="term" value="F:DNA binding"/>
    <property type="evidence" value="ECO:0007669"/>
    <property type="project" value="InterPro"/>
</dbReference>
<evidence type="ECO:0000256" key="3">
    <source>
        <dbReference type="ARBA" id="ARBA00022679"/>
    </source>
</evidence>
<protein>
    <recommendedName>
        <fullName evidence="2">DNA polymerase III subunit delta</fullName>
        <ecNumber evidence="1">2.7.7.7</ecNumber>
    </recommendedName>
</protein>
<evidence type="ECO:0000256" key="4">
    <source>
        <dbReference type="ARBA" id="ARBA00022695"/>
    </source>
</evidence>
<dbReference type="InterPro" id="IPR010372">
    <property type="entry name" value="DNA_pol3_delta_N"/>
</dbReference>
<dbReference type="PANTHER" id="PTHR34388:SF1">
    <property type="entry name" value="DNA POLYMERASE III SUBUNIT DELTA"/>
    <property type="match status" value="1"/>
</dbReference>
<proteinExistence type="inferred from homology"/>
<dbReference type="InterPro" id="IPR008921">
    <property type="entry name" value="DNA_pol3_clamp-load_cplx_C"/>
</dbReference>
<keyword evidence="5" id="KW-0235">DNA replication</keyword>
<comment type="catalytic activity">
    <reaction evidence="8">
        <text>DNA(n) + a 2'-deoxyribonucleoside 5'-triphosphate = DNA(n+1) + diphosphate</text>
        <dbReference type="Rhea" id="RHEA:22508"/>
        <dbReference type="Rhea" id="RHEA-COMP:17339"/>
        <dbReference type="Rhea" id="RHEA-COMP:17340"/>
        <dbReference type="ChEBI" id="CHEBI:33019"/>
        <dbReference type="ChEBI" id="CHEBI:61560"/>
        <dbReference type="ChEBI" id="CHEBI:173112"/>
        <dbReference type="EC" id="2.7.7.7"/>
    </reaction>
</comment>
<dbReference type="Proteomes" id="UP000199568">
    <property type="component" value="Unassembled WGS sequence"/>
</dbReference>
<dbReference type="Gene3D" id="3.40.50.300">
    <property type="entry name" value="P-loop containing nucleotide triphosphate hydrolases"/>
    <property type="match status" value="1"/>
</dbReference>
<gene>
    <name evidence="11" type="ORF">SAMN05660297_02349</name>
</gene>
<dbReference type="OrthoDB" id="9775929at2"/>
<feature type="domain" description="DNA polymerase III delta N-terminal" evidence="9">
    <location>
        <begin position="19"/>
        <end position="142"/>
    </location>
</feature>
<dbReference type="EC" id="2.7.7.7" evidence="1"/>
<dbReference type="EMBL" id="FOHU01000010">
    <property type="protein sequence ID" value="SET41957.1"/>
    <property type="molecule type" value="Genomic_DNA"/>
</dbReference>